<dbReference type="EMBL" id="CP009247">
    <property type="protein sequence ID" value="APT88291.1"/>
    <property type="molecule type" value="Genomic_DNA"/>
</dbReference>
<protein>
    <recommendedName>
        <fullName evidence="5">Carboxypeptidase regulatory-like domain-containing protein</fullName>
    </recommendedName>
</protein>
<feature type="signal peptide" evidence="2">
    <location>
        <begin position="1"/>
        <end position="43"/>
    </location>
</feature>
<dbReference type="Proteomes" id="UP000185434">
    <property type="component" value="Chromosome"/>
</dbReference>
<organism evidence="3 4">
    <name type="scientific">Corynebacterium frankenforstense DSM 45800</name>
    <dbReference type="NCBI Taxonomy" id="1437875"/>
    <lineage>
        <taxon>Bacteria</taxon>
        <taxon>Bacillati</taxon>
        <taxon>Actinomycetota</taxon>
        <taxon>Actinomycetes</taxon>
        <taxon>Mycobacteriales</taxon>
        <taxon>Corynebacteriaceae</taxon>
        <taxon>Corynebacterium</taxon>
    </lineage>
</organism>
<evidence type="ECO:0008006" key="5">
    <source>
        <dbReference type="Google" id="ProtNLM"/>
    </source>
</evidence>
<feature type="compositionally biased region" description="Low complexity" evidence="1">
    <location>
        <begin position="61"/>
        <end position="100"/>
    </location>
</feature>
<proteinExistence type="predicted"/>
<feature type="region of interest" description="Disordered" evidence="1">
    <location>
        <begin position="48"/>
        <end position="107"/>
    </location>
</feature>
<dbReference type="STRING" id="1437875.CFRA_02255"/>
<sequence length="277" mass="27714">MSRAALRRRLARVSVAFRRRAALAVCVLGLGVGAASCAGQAGAGNGPVYGPEPEPAPGTVAATARDAAAESAARSTAETAGFGAGTAGAAATAGPEATATPPGPAVNGSLRVFDDGREATAQLSNPDGSFRATTRAPGGAVAPVALGFTGAREHGFDRLDVRLDQADNRAMLVYGAPGAGRPTRSLAGTDTAAVYLSSRDVNGEVFGERDCAVDLEFRDPAGAAIPSAGTVHRQTCNGWVTAPLPEQTGPAQLRVTVAMSGFEPLVIAQPIVLAGNA</sequence>
<keyword evidence="2" id="KW-0732">Signal</keyword>
<reference evidence="3 4" key="1">
    <citation type="submission" date="2014-08" db="EMBL/GenBank/DDBJ databases">
        <title>Complete genome sequence of Corynebacterium frankenforstense ST18(T) (=DSM 45800(T)), isolated from raw cow milk.</title>
        <authorList>
            <person name="Ruckert C."/>
            <person name="Albersmeier A."/>
            <person name="Winkler A."/>
            <person name="Lipski A."/>
            <person name="Kalinowski J."/>
        </authorList>
    </citation>
    <scope>NUCLEOTIDE SEQUENCE [LARGE SCALE GENOMIC DNA]</scope>
    <source>
        <strain evidence="3 4">ST18</strain>
    </source>
</reference>
<accession>A0A1L7CR43</accession>
<evidence type="ECO:0000313" key="4">
    <source>
        <dbReference type="Proteomes" id="UP000185434"/>
    </source>
</evidence>
<dbReference type="AlphaFoldDB" id="A0A1L7CR43"/>
<evidence type="ECO:0000313" key="3">
    <source>
        <dbReference type="EMBL" id="APT88291.1"/>
    </source>
</evidence>
<gene>
    <name evidence="3" type="ORF">CFRA_02255</name>
</gene>
<name>A0A1L7CR43_9CORY</name>
<evidence type="ECO:0000256" key="1">
    <source>
        <dbReference type="SAM" id="MobiDB-lite"/>
    </source>
</evidence>
<keyword evidence="4" id="KW-1185">Reference proteome</keyword>
<feature type="chain" id="PRO_5012815041" description="Carboxypeptidase regulatory-like domain-containing protein" evidence="2">
    <location>
        <begin position="44"/>
        <end position="277"/>
    </location>
</feature>
<evidence type="ECO:0000256" key="2">
    <source>
        <dbReference type="SAM" id="SignalP"/>
    </source>
</evidence>
<dbReference type="KEGG" id="cfk:CFRA_02255"/>